<dbReference type="EnsemblPlants" id="AVESA.00010b.r2.4CG1328760.1">
    <property type="protein sequence ID" value="AVESA.00010b.r2.4CG1328760.1.CDS"/>
    <property type="gene ID" value="AVESA.00010b.r2.4CG1328760"/>
</dbReference>
<reference evidence="1" key="2">
    <citation type="submission" date="2025-09" db="UniProtKB">
        <authorList>
            <consortium name="EnsemblPlants"/>
        </authorList>
    </citation>
    <scope>IDENTIFICATION</scope>
</reference>
<evidence type="ECO:0000313" key="1">
    <source>
        <dbReference type="EnsemblPlants" id="AVESA.00010b.r2.4CG1328760.1.CDS"/>
    </source>
</evidence>
<proteinExistence type="predicted"/>
<evidence type="ECO:0000313" key="2">
    <source>
        <dbReference type="Proteomes" id="UP001732700"/>
    </source>
</evidence>
<accession>A0ACD5WY35</accession>
<reference evidence="1" key="1">
    <citation type="submission" date="2021-05" db="EMBL/GenBank/DDBJ databases">
        <authorList>
            <person name="Scholz U."/>
            <person name="Mascher M."/>
            <person name="Fiebig A."/>
        </authorList>
    </citation>
    <scope>NUCLEOTIDE SEQUENCE [LARGE SCALE GENOMIC DNA]</scope>
</reference>
<sequence length="242" mass="27100">MFSLSTWTRSSVPSALYRLIRRYTRAGTGMLRAATAACMNRRCSFCTETIGDIRCRAMEKILAGMTRPCKYSKYGCTKVVTFIEMRKHEETCSYGPYSCPFNGCTYNGVQLYDHVLDGQATNVEATYTLLGTRVTLHRDTPVHALLHRDGKTIFILLNGGGVPTGRSLSIVRVCPRPGPDEEEAEKVEYEMVARGDEPGSLSLTTLGMQYVRRLEGYQPERFLFVPDAFWGSSGRITVTVYV</sequence>
<keyword evidence="2" id="KW-1185">Reference proteome</keyword>
<name>A0ACD5WY35_AVESA</name>
<protein>
    <submittedName>
        <fullName evidence="1">Uncharacterized protein</fullName>
    </submittedName>
</protein>
<dbReference type="Proteomes" id="UP001732700">
    <property type="component" value="Chromosome 4C"/>
</dbReference>
<organism evidence="1 2">
    <name type="scientific">Avena sativa</name>
    <name type="common">Oat</name>
    <dbReference type="NCBI Taxonomy" id="4498"/>
    <lineage>
        <taxon>Eukaryota</taxon>
        <taxon>Viridiplantae</taxon>
        <taxon>Streptophyta</taxon>
        <taxon>Embryophyta</taxon>
        <taxon>Tracheophyta</taxon>
        <taxon>Spermatophyta</taxon>
        <taxon>Magnoliopsida</taxon>
        <taxon>Liliopsida</taxon>
        <taxon>Poales</taxon>
        <taxon>Poaceae</taxon>
        <taxon>BOP clade</taxon>
        <taxon>Pooideae</taxon>
        <taxon>Poodae</taxon>
        <taxon>Poeae</taxon>
        <taxon>Poeae Chloroplast Group 1 (Aveneae type)</taxon>
        <taxon>Aveninae</taxon>
        <taxon>Avena</taxon>
    </lineage>
</organism>